<name>A0ABT3IJV0_9BACT</name>
<gene>
    <name evidence="2" type="ORF">OL497_09005</name>
</gene>
<evidence type="ECO:0000313" key="2">
    <source>
        <dbReference type="EMBL" id="MCW3484029.1"/>
    </source>
</evidence>
<sequence>MRIFSYKPRQLQLLTKRTIYLAVAVLSIVSATQAQQRDSTRYRSFSDFHIHTSFKNYYRFVKDPDSTILHAGNPAYLNKKYGHTDWLAHTKKAKDKRHGKESNMGNYDQSNYANLQGPGGSILCMSITPPEKIMLSLVAALSTHLNLA</sequence>
<keyword evidence="1" id="KW-0732">Signal</keyword>
<evidence type="ECO:0008006" key="4">
    <source>
        <dbReference type="Google" id="ProtNLM"/>
    </source>
</evidence>
<accession>A0ABT3IJV0</accession>
<reference evidence="2 3" key="1">
    <citation type="submission" date="2022-10" db="EMBL/GenBank/DDBJ databases">
        <title>Chitinophaga nivalis PC15 sp. nov., isolated from Pyeongchang county, South Korea.</title>
        <authorList>
            <person name="Trinh H.N."/>
        </authorList>
    </citation>
    <scope>NUCLEOTIDE SEQUENCE [LARGE SCALE GENOMIC DNA]</scope>
    <source>
        <strain evidence="2 3">PC14</strain>
    </source>
</reference>
<organism evidence="2 3">
    <name type="scientific">Chitinophaga nivalis</name>
    <dbReference type="NCBI Taxonomy" id="2991709"/>
    <lineage>
        <taxon>Bacteria</taxon>
        <taxon>Pseudomonadati</taxon>
        <taxon>Bacteroidota</taxon>
        <taxon>Chitinophagia</taxon>
        <taxon>Chitinophagales</taxon>
        <taxon>Chitinophagaceae</taxon>
        <taxon>Chitinophaga</taxon>
    </lineage>
</organism>
<proteinExistence type="predicted"/>
<feature type="chain" id="PRO_5045681772" description="DUF3604 domain-containing protein" evidence="1">
    <location>
        <begin position="37"/>
        <end position="148"/>
    </location>
</feature>
<keyword evidence="3" id="KW-1185">Reference proteome</keyword>
<comment type="caution">
    <text evidence="2">The sequence shown here is derived from an EMBL/GenBank/DDBJ whole genome shotgun (WGS) entry which is preliminary data.</text>
</comment>
<dbReference type="RefSeq" id="WP_264729548.1">
    <property type="nucleotide sequence ID" value="NZ_JAPDNR010000001.1"/>
</dbReference>
<evidence type="ECO:0000313" key="3">
    <source>
        <dbReference type="Proteomes" id="UP001207742"/>
    </source>
</evidence>
<dbReference type="Proteomes" id="UP001207742">
    <property type="component" value="Unassembled WGS sequence"/>
</dbReference>
<feature type="signal peptide" evidence="1">
    <location>
        <begin position="1"/>
        <end position="36"/>
    </location>
</feature>
<dbReference type="EMBL" id="JAPDNS010000001">
    <property type="protein sequence ID" value="MCW3484029.1"/>
    <property type="molecule type" value="Genomic_DNA"/>
</dbReference>
<evidence type="ECO:0000256" key="1">
    <source>
        <dbReference type="SAM" id="SignalP"/>
    </source>
</evidence>
<protein>
    <recommendedName>
        <fullName evidence="4">DUF3604 domain-containing protein</fullName>
    </recommendedName>
</protein>